<comment type="caution">
    <text evidence="3">The sequence shown here is derived from an EMBL/GenBank/DDBJ whole genome shotgun (WGS) entry which is preliminary data.</text>
</comment>
<dbReference type="SUPFAM" id="SSF56024">
    <property type="entry name" value="Phospholipase D/nuclease"/>
    <property type="match status" value="1"/>
</dbReference>
<evidence type="ECO:0000313" key="4">
    <source>
        <dbReference type="Proteomes" id="UP000886724"/>
    </source>
</evidence>
<evidence type="ECO:0000259" key="1">
    <source>
        <dbReference type="PROSITE" id="PS51192"/>
    </source>
</evidence>
<dbReference type="InterPro" id="IPR025202">
    <property type="entry name" value="PLD-like_dom"/>
</dbReference>
<reference evidence="3" key="2">
    <citation type="submission" date="2021-04" db="EMBL/GenBank/DDBJ databases">
        <authorList>
            <person name="Gilroy R."/>
        </authorList>
    </citation>
    <scope>NUCLEOTIDE SEQUENCE</scope>
    <source>
        <strain evidence="3">ChiGjej1B1-14440</strain>
    </source>
</reference>
<dbReference type="InterPro" id="IPR006935">
    <property type="entry name" value="Helicase/UvrB_N"/>
</dbReference>
<dbReference type="AlphaFoldDB" id="A0A9D1XLU9"/>
<feature type="domain" description="Helicase ATP-binding" evidence="1">
    <location>
        <begin position="213"/>
        <end position="363"/>
    </location>
</feature>
<proteinExistence type="predicted"/>
<dbReference type="SUPFAM" id="SSF52540">
    <property type="entry name" value="P-loop containing nucleoside triphosphate hydrolases"/>
    <property type="match status" value="1"/>
</dbReference>
<dbReference type="GO" id="GO:0016787">
    <property type="term" value="F:hydrolase activity"/>
    <property type="evidence" value="ECO:0007669"/>
    <property type="project" value="InterPro"/>
</dbReference>
<dbReference type="Pfam" id="PF04851">
    <property type="entry name" value="ResIII"/>
    <property type="match status" value="1"/>
</dbReference>
<dbReference type="PANTHER" id="PTHR47396">
    <property type="entry name" value="TYPE I RESTRICTION ENZYME ECOKI R PROTEIN"/>
    <property type="match status" value="1"/>
</dbReference>
<dbReference type="CDD" id="cd18799">
    <property type="entry name" value="SF2_C_EcoAI-like"/>
    <property type="match status" value="1"/>
</dbReference>
<protein>
    <submittedName>
        <fullName evidence="3">DEAD/DEAH box helicase family protein</fullName>
    </submittedName>
</protein>
<dbReference type="GO" id="GO:0005829">
    <property type="term" value="C:cytosol"/>
    <property type="evidence" value="ECO:0007669"/>
    <property type="project" value="TreeGrafter"/>
</dbReference>
<dbReference type="InterPro" id="IPR058403">
    <property type="entry name" value="DUF8090"/>
</dbReference>
<dbReference type="Pfam" id="PF13091">
    <property type="entry name" value="PLDc_2"/>
    <property type="match status" value="1"/>
</dbReference>
<dbReference type="CDD" id="cd09204">
    <property type="entry name" value="PLDc_N_DEXD_b2"/>
    <property type="match status" value="1"/>
</dbReference>
<dbReference type="InterPro" id="IPR001650">
    <property type="entry name" value="Helicase_C-like"/>
</dbReference>
<dbReference type="GO" id="GO:0005524">
    <property type="term" value="F:ATP binding"/>
    <property type="evidence" value="ECO:0007669"/>
    <property type="project" value="InterPro"/>
</dbReference>
<feature type="non-terminal residue" evidence="3">
    <location>
        <position position="694"/>
    </location>
</feature>
<dbReference type="InterPro" id="IPR050742">
    <property type="entry name" value="Helicase_Restrict-Modif_Enz"/>
</dbReference>
<name>A0A9D1XLU9_9FIRM</name>
<dbReference type="GO" id="GO:0004386">
    <property type="term" value="F:helicase activity"/>
    <property type="evidence" value="ECO:0007669"/>
    <property type="project" value="UniProtKB-KW"/>
</dbReference>
<gene>
    <name evidence="3" type="ORF">H9980_05725</name>
</gene>
<sequence length="694" mass="80223">MNTLNHITADNITNSAKLLTNNYQEGIKLSHELIYQFNSCNAFYLSVAFINKSGLAVLKQTLIDLKNKGIKGKIITSSYLNFNHPDMFNELLKFDNIEVRIFDKPNIGFHPKGYIFKNIDSYNIIIGSTNLTQSALSTNQEWNILVSGNKNNELIFKVLEEFKLQWNHSIPLTTDWIKKYETIYTSIPTLKEKKNLNIEPNLMQQEALNSLNALRNENKNKALIISATGTGKTYLSAFDVKNYNPKRMLFVVHRENIALAAMNSFKKIIKNHSLGLFSGNKKELEADYIFATIQTIHKKEYREIFSPDTFDYIIIDEVHRAGASSYQELVEYFKPDFLLGMSATPERSDDFDIYKMFDYNIAYEIRLQQAMEYDLLCPFHYYGITDVQVNGVSLNDKTDFNNLVSSNRVDHIIDQINIYGYSGNRVRGLVFCSRKEEAKELSKLFNERGYKTTALTGEDSEEKRRLAMDKLETDNPNDYLDYIFTVDIFNEGIDIPKVNQIVMLRPTQSAIIFVQQLGRGLRKHNSKDYVVIIDFIGNYEKNFLIPIALSGNLSYNKDNLRRFVSEGSLIIPGESTVSFDQISKKRIFESIDKANFSDVKIIKEAYFKLKQKLGHIPRLQDFDTYESIDVLRIFQNKSLGSYHKFLSKYEKDYNVKFNNVQEQYLTYVSTKLASGKRIHELLAIKLCIENNQNI</sequence>
<dbReference type="PANTHER" id="PTHR47396:SF1">
    <property type="entry name" value="ATP-DEPENDENT HELICASE IRC3-RELATED"/>
    <property type="match status" value="1"/>
</dbReference>
<reference evidence="3" key="1">
    <citation type="journal article" date="2021" name="PeerJ">
        <title>Extensive microbial diversity within the chicken gut microbiome revealed by metagenomics and culture.</title>
        <authorList>
            <person name="Gilroy R."/>
            <person name="Ravi A."/>
            <person name="Getino M."/>
            <person name="Pursley I."/>
            <person name="Horton D.L."/>
            <person name="Alikhan N.F."/>
            <person name="Baker D."/>
            <person name="Gharbi K."/>
            <person name="Hall N."/>
            <person name="Watson M."/>
            <person name="Adriaenssens E.M."/>
            <person name="Foster-Nyarko E."/>
            <person name="Jarju S."/>
            <person name="Secka A."/>
            <person name="Antonio M."/>
            <person name="Oren A."/>
            <person name="Chaudhuri R.R."/>
            <person name="La Ragione R."/>
            <person name="Hildebrand F."/>
            <person name="Pallen M.J."/>
        </authorList>
    </citation>
    <scope>NUCLEOTIDE SEQUENCE</scope>
    <source>
        <strain evidence="3">ChiGjej1B1-14440</strain>
    </source>
</reference>
<dbReference type="SMART" id="SM00490">
    <property type="entry name" value="HELICc"/>
    <property type="match status" value="1"/>
</dbReference>
<dbReference type="Proteomes" id="UP000886724">
    <property type="component" value="Unassembled WGS sequence"/>
</dbReference>
<dbReference type="InterPro" id="IPR014001">
    <property type="entry name" value="Helicase_ATP-bd"/>
</dbReference>
<dbReference type="EMBL" id="DXET01000130">
    <property type="protein sequence ID" value="HIX81456.1"/>
    <property type="molecule type" value="Genomic_DNA"/>
</dbReference>
<dbReference type="PROSITE" id="PS51194">
    <property type="entry name" value="HELICASE_CTER"/>
    <property type="match status" value="1"/>
</dbReference>
<accession>A0A9D1XLU9</accession>
<keyword evidence="3" id="KW-0547">Nucleotide-binding</keyword>
<dbReference type="Gene3D" id="3.30.870.10">
    <property type="entry name" value="Endonuclease Chain A"/>
    <property type="match status" value="1"/>
</dbReference>
<keyword evidence="3" id="KW-0347">Helicase</keyword>
<evidence type="ECO:0000313" key="3">
    <source>
        <dbReference type="EMBL" id="HIX81456.1"/>
    </source>
</evidence>
<organism evidence="3 4">
    <name type="scientific">Candidatus Erysipelatoclostridium merdavium</name>
    <dbReference type="NCBI Taxonomy" id="2838566"/>
    <lineage>
        <taxon>Bacteria</taxon>
        <taxon>Bacillati</taxon>
        <taxon>Bacillota</taxon>
        <taxon>Erysipelotrichia</taxon>
        <taxon>Erysipelotrichales</taxon>
        <taxon>Erysipelotrichales incertae sedis</taxon>
    </lineage>
</organism>
<dbReference type="InterPro" id="IPR027417">
    <property type="entry name" value="P-loop_NTPase"/>
</dbReference>
<dbReference type="PROSITE" id="PS51192">
    <property type="entry name" value="HELICASE_ATP_BIND_1"/>
    <property type="match status" value="1"/>
</dbReference>
<dbReference type="CDD" id="cd18032">
    <property type="entry name" value="DEXHc_RE_I_III_res"/>
    <property type="match status" value="1"/>
</dbReference>
<evidence type="ECO:0000259" key="2">
    <source>
        <dbReference type="PROSITE" id="PS51194"/>
    </source>
</evidence>
<feature type="domain" description="Helicase C-terminal" evidence="2">
    <location>
        <begin position="415"/>
        <end position="564"/>
    </location>
</feature>
<keyword evidence="3" id="KW-0378">Hydrolase</keyword>
<dbReference type="Pfam" id="PF26350">
    <property type="entry name" value="DUF8090"/>
    <property type="match status" value="1"/>
</dbReference>
<dbReference type="GO" id="GO:0003677">
    <property type="term" value="F:DNA binding"/>
    <property type="evidence" value="ECO:0007669"/>
    <property type="project" value="InterPro"/>
</dbReference>
<dbReference type="Pfam" id="PF00271">
    <property type="entry name" value="Helicase_C"/>
    <property type="match status" value="1"/>
</dbReference>
<dbReference type="Gene3D" id="3.40.50.300">
    <property type="entry name" value="P-loop containing nucleotide triphosphate hydrolases"/>
    <property type="match status" value="2"/>
</dbReference>
<keyword evidence="3" id="KW-0067">ATP-binding</keyword>
<dbReference type="SMART" id="SM00487">
    <property type="entry name" value="DEXDc"/>
    <property type="match status" value="1"/>
</dbReference>